<gene>
    <name evidence="1" type="ORF">K6T79_20200</name>
</gene>
<evidence type="ECO:0000313" key="1">
    <source>
        <dbReference type="EMBL" id="MEB3023370.1"/>
    </source>
</evidence>
<dbReference type="RefSeq" id="WP_329780369.1">
    <property type="nucleotide sequence ID" value="NZ_JAYJJR010000016.1"/>
</dbReference>
<sequence length="122" mass="13403">MGTNYYVTGPGIAGLLLAGADGDEPGLHIGKKSAGWEYLFRAHPQLQLTSVRQWREFVAIEGRQIVSEYQAVQDVEEFFAMATQRPAGDPELRAHARTPSSVTSYTYDMAAGGVRFLACEFC</sequence>
<protein>
    <submittedName>
        <fullName evidence="1">Uncharacterized protein</fullName>
    </submittedName>
</protein>
<organism evidence="1 2">
    <name type="scientific">[Mycobacterium] crassicus</name>
    <dbReference type="NCBI Taxonomy" id="2872309"/>
    <lineage>
        <taxon>Bacteria</taxon>
        <taxon>Bacillati</taxon>
        <taxon>Actinomycetota</taxon>
        <taxon>Actinomycetes</taxon>
        <taxon>Mycobacteriales</taxon>
        <taxon>Mycobacteriaceae</taxon>
        <taxon>Mycolicibacter</taxon>
    </lineage>
</organism>
<comment type="caution">
    <text evidence="1">The sequence shown here is derived from an EMBL/GenBank/DDBJ whole genome shotgun (WGS) entry which is preliminary data.</text>
</comment>
<accession>A0ABU5XM67</accession>
<evidence type="ECO:0000313" key="2">
    <source>
        <dbReference type="Proteomes" id="UP001299596"/>
    </source>
</evidence>
<dbReference type="EMBL" id="JAYJJR010000016">
    <property type="protein sequence ID" value="MEB3023370.1"/>
    <property type="molecule type" value="Genomic_DNA"/>
</dbReference>
<reference evidence="1 2" key="1">
    <citation type="submission" date="2023-12" db="EMBL/GenBank/DDBJ databases">
        <title>Description of new species of Mycobacterium terrae complex isolated from sewage at the Sao Paulo Zoological Park Foundation in Brazil.</title>
        <authorList>
            <person name="Romagnoli C.L."/>
            <person name="Conceicao E.C."/>
            <person name="Machado E."/>
            <person name="Barreto L.B.P.F."/>
            <person name="Sharma A."/>
            <person name="Silva N.M."/>
            <person name="Marques L.E."/>
            <person name="Juliana M.A."/>
            <person name="Lourenco M.C.S."/>
            <person name="Digiampietri L.A."/>
            <person name="Suffys P.N."/>
            <person name="Viana-Niero C."/>
        </authorList>
    </citation>
    <scope>NUCLEOTIDE SEQUENCE [LARGE SCALE GENOMIC DNA]</scope>
    <source>
        <strain evidence="1 2">MYC098</strain>
    </source>
</reference>
<name>A0ABU5XM67_9MYCO</name>
<dbReference type="Proteomes" id="UP001299596">
    <property type="component" value="Unassembled WGS sequence"/>
</dbReference>
<proteinExistence type="predicted"/>
<keyword evidence="2" id="KW-1185">Reference proteome</keyword>